<feature type="signal peptide" evidence="1">
    <location>
        <begin position="1"/>
        <end position="21"/>
    </location>
</feature>
<evidence type="ECO:0000313" key="2">
    <source>
        <dbReference type="EMBL" id="KAL3387212.1"/>
    </source>
</evidence>
<organism evidence="2 3">
    <name type="scientific">Trichogramma kaykai</name>
    <dbReference type="NCBI Taxonomy" id="54128"/>
    <lineage>
        <taxon>Eukaryota</taxon>
        <taxon>Metazoa</taxon>
        <taxon>Ecdysozoa</taxon>
        <taxon>Arthropoda</taxon>
        <taxon>Hexapoda</taxon>
        <taxon>Insecta</taxon>
        <taxon>Pterygota</taxon>
        <taxon>Neoptera</taxon>
        <taxon>Endopterygota</taxon>
        <taxon>Hymenoptera</taxon>
        <taxon>Apocrita</taxon>
        <taxon>Proctotrupomorpha</taxon>
        <taxon>Chalcidoidea</taxon>
        <taxon>Trichogrammatidae</taxon>
        <taxon>Trichogramma</taxon>
    </lineage>
</organism>
<evidence type="ECO:0000256" key="1">
    <source>
        <dbReference type="SAM" id="SignalP"/>
    </source>
</evidence>
<gene>
    <name evidence="2" type="ORF">TKK_017521</name>
</gene>
<comment type="caution">
    <text evidence="2">The sequence shown here is derived from an EMBL/GenBank/DDBJ whole genome shotgun (WGS) entry which is preliminary data.</text>
</comment>
<feature type="chain" id="PRO_5044839489" evidence="1">
    <location>
        <begin position="22"/>
        <end position="206"/>
    </location>
</feature>
<accession>A0ABD2W2N3</accession>
<keyword evidence="3" id="KW-1185">Reference proteome</keyword>
<proteinExistence type="predicted"/>
<reference evidence="2 3" key="1">
    <citation type="journal article" date="2024" name="bioRxiv">
        <title>A reference genome for Trichogramma kaykai: A tiny desert-dwelling parasitoid wasp with competing sex-ratio distorters.</title>
        <authorList>
            <person name="Culotta J."/>
            <person name="Lindsey A.R."/>
        </authorList>
    </citation>
    <scope>NUCLEOTIDE SEQUENCE [LARGE SCALE GENOMIC DNA]</scope>
    <source>
        <strain evidence="2 3">KSX58</strain>
    </source>
</reference>
<keyword evidence="1" id="KW-0732">Signal</keyword>
<dbReference type="AlphaFoldDB" id="A0ABD2W2N3"/>
<protein>
    <submittedName>
        <fullName evidence="2">Uncharacterized protein</fullName>
    </submittedName>
</protein>
<evidence type="ECO:0000313" key="3">
    <source>
        <dbReference type="Proteomes" id="UP001627154"/>
    </source>
</evidence>
<name>A0ABD2W2N3_9HYME</name>
<dbReference type="Proteomes" id="UP001627154">
    <property type="component" value="Unassembled WGS sequence"/>
</dbReference>
<dbReference type="EMBL" id="JBJJXI010000139">
    <property type="protein sequence ID" value="KAL3387212.1"/>
    <property type="molecule type" value="Genomic_DNA"/>
</dbReference>
<sequence>MSAAFLHLGLVLLLLLPIVRTRASGYQREYVKVDFEAYDFVNATVCCAECDSSGQQCHVLPDDPLASPCLVEISRPEDYRLSRGPPRAQAFRALPLDHDLPDRFMISWLAQTRGPDRAAKLGMRFFDFSTCQQDGPTELVQQDDEEFALLFVNGLDDGPVRYRISLEEYRRCGRPRCHATVIKEFQPLPVWRHRRRSSSKKSSDDL</sequence>